<comment type="caution">
    <text evidence="2">The sequence shown here is derived from an EMBL/GenBank/DDBJ whole genome shotgun (WGS) entry which is preliminary data.</text>
</comment>
<evidence type="ECO:0000256" key="1">
    <source>
        <dbReference type="SAM" id="MobiDB-lite"/>
    </source>
</evidence>
<dbReference type="Proteomes" id="UP000216311">
    <property type="component" value="Unassembled WGS sequence"/>
</dbReference>
<gene>
    <name evidence="2" type="ORF">CGZ93_10475</name>
</gene>
<name>A0A255H4N8_9ACTN</name>
<dbReference type="AlphaFoldDB" id="A0A255H4N8"/>
<evidence type="ECO:0000313" key="3">
    <source>
        <dbReference type="Proteomes" id="UP000216311"/>
    </source>
</evidence>
<keyword evidence="3" id="KW-1185">Reference proteome</keyword>
<evidence type="ECO:0000313" key="2">
    <source>
        <dbReference type="EMBL" id="OYO21494.1"/>
    </source>
</evidence>
<dbReference type="RefSeq" id="WP_094364096.1">
    <property type="nucleotide sequence ID" value="NZ_NMVQ01000015.1"/>
</dbReference>
<protein>
    <submittedName>
        <fullName evidence="2">Uncharacterized protein</fullName>
    </submittedName>
</protein>
<organism evidence="2 3">
    <name type="scientific">Enemella dayhoffiae</name>
    <dbReference type="NCBI Taxonomy" id="2016507"/>
    <lineage>
        <taxon>Bacteria</taxon>
        <taxon>Bacillati</taxon>
        <taxon>Actinomycetota</taxon>
        <taxon>Actinomycetes</taxon>
        <taxon>Propionibacteriales</taxon>
        <taxon>Propionibacteriaceae</taxon>
        <taxon>Enemella</taxon>
    </lineage>
</organism>
<feature type="region of interest" description="Disordered" evidence="1">
    <location>
        <begin position="1"/>
        <end position="25"/>
    </location>
</feature>
<proteinExistence type="predicted"/>
<accession>A0A255H4N8</accession>
<dbReference type="EMBL" id="NMVQ01000015">
    <property type="protein sequence ID" value="OYO21494.1"/>
    <property type="molecule type" value="Genomic_DNA"/>
</dbReference>
<sequence>MHVTVTNPDDPYGSPAFDGPIERAGHHLQPGSYEADFDHQRCGRIVVILPGVVLPLPEDAVLPLGNPRPVRDEHLTPYRARYQTAEAREHYHAGWAAAEIYDDLDTGEAQSMHPAYWHEWSDGWADSAADRDYGHLMHCQDHRSC</sequence>
<reference evidence="2 3" key="1">
    <citation type="submission" date="2017-07" db="EMBL/GenBank/DDBJ databases">
        <title>Draft whole genome sequences of clinical Proprionibacteriaceae strains.</title>
        <authorList>
            <person name="Bernier A.-M."/>
            <person name="Bernard K."/>
            <person name="Domingo M.-C."/>
        </authorList>
    </citation>
    <scope>NUCLEOTIDE SEQUENCE [LARGE SCALE GENOMIC DNA]</scope>
    <source>
        <strain evidence="2 3">NML 130396</strain>
    </source>
</reference>